<accession>A0A484H165</accession>
<sequence>RLIAELPLTRLFRFSHAKMSKATRTQREDTLGNLYIVITLAFHSCLNVKFYIHFVESHFNNYQGSTKTGQKTLTVHKCSMEGKGIVFANGYFIFAMSVAEAASAPLKIFQSCQGLYNTSIKLFVPLLKSPTATGFDDHGI</sequence>
<dbReference type="AlphaFoldDB" id="A0A484H165"/>
<gene>
    <name evidence="1" type="ORF">DBR06_SOUSAS1510020</name>
</gene>
<reference evidence="1 2" key="1">
    <citation type="journal article" date="2018" name="Genomics">
        <title>Molecular footprints of inshore aquatic adaptation in Indo-Pacific humpback dolphin (Sousa chinensis).</title>
        <authorList>
            <person name="Ming Y."/>
            <person name="Jian J."/>
            <person name="Yu F."/>
            <person name="Yu X."/>
            <person name="Wang J."/>
            <person name="Liu W."/>
        </authorList>
    </citation>
    <scope>NUCLEOTIDE SEQUENCE [LARGE SCALE GENOMIC DNA]</scope>
    <source>
        <strain evidence="1">MY-2018</strain>
        <tissue evidence="1">Skin</tissue>
    </source>
</reference>
<dbReference type="Proteomes" id="UP000295264">
    <property type="component" value="Unassembled WGS sequence"/>
</dbReference>
<feature type="non-terminal residue" evidence="1">
    <location>
        <position position="1"/>
    </location>
</feature>
<keyword evidence="2" id="KW-1185">Reference proteome</keyword>
<dbReference type="EMBL" id="QWLN02001086">
    <property type="protein sequence ID" value="TEA41638.1"/>
    <property type="molecule type" value="Genomic_DNA"/>
</dbReference>
<protein>
    <submittedName>
        <fullName evidence="1">Uncharacterized protein</fullName>
    </submittedName>
</protein>
<evidence type="ECO:0000313" key="2">
    <source>
        <dbReference type="Proteomes" id="UP000295264"/>
    </source>
</evidence>
<name>A0A484H165_SOUCH</name>
<comment type="caution">
    <text evidence="1">The sequence shown here is derived from an EMBL/GenBank/DDBJ whole genome shotgun (WGS) entry which is preliminary data.</text>
</comment>
<evidence type="ECO:0000313" key="1">
    <source>
        <dbReference type="EMBL" id="TEA41638.1"/>
    </source>
</evidence>
<proteinExistence type="predicted"/>
<organism evidence="1 2">
    <name type="scientific">Sousa chinensis</name>
    <name type="common">Indo-pacific humpbacked dolphin</name>
    <name type="synonym">Steno chinensis</name>
    <dbReference type="NCBI Taxonomy" id="103600"/>
    <lineage>
        <taxon>Eukaryota</taxon>
        <taxon>Metazoa</taxon>
        <taxon>Chordata</taxon>
        <taxon>Craniata</taxon>
        <taxon>Vertebrata</taxon>
        <taxon>Euteleostomi</taxon>
        <taxon>Mammalia</taxon>
        <taxon>Eutheria</taxon>
        <taxon>Laurasiatheria</taxon>
        <taxon>Artiodactyla</taxon>
        <taxon>Whippomorpha</taxon>
        <taxon>Cetacea</taxon>
        <taxon>Odontoceti</taxon>
        <taxon>Delphinidae</taxon>
        <taxon>Sousa</taxon>
    </lineage>
</organism>